<dbReference type="SUPFAM" id="SSF101874">
    <property type="entry name" value="YceI-like"/>
    <property type="match status" value="1"/>
</dbReference>
<evidence type="ECO:0000259" key="1">
    <source>
        <dbReference type="Pfam" id="PF04264"/>
    </source>
</evidence>
<dbReference type="RefSeq" id="WP_091405545.1">
    <property type="nucleotide sequence ID" value="NZ_FOAB01000001.1"/>
</dbReference>
<organism evidence="2 3">
    <name type="scientific">Aquimarina amphilecti</name>
    <dbReference type="NCBI Taxonomy" id="1038014"/>
    <lineage>
        <taxon>Bacteria</taxon>
        <taxon>Pseudomonadati</taxon>
        <taxon>Bacteroidota</taxon>
        <taxon>Flavobacteriia</taxon>
        <taxon>Flavobacteriales</taxon>
        <taxon>Flavobacteriaceae</taxon>
        <taxon>Aquimarina</taxon>
    </lineage>
</organism>
<gene>
    <name evidence="2" type="ORF">SAMN04487910_0673</name>
</gene>
<proteinExistence type="predicted"/>
<evidence type="ECO:0000313" key="2">
    <source>
        <dbReference type="EMBL" id="SEK50235.1"/>
    </source>
</evidence>
<dbReference type="AlphaFoldDB" id="A0A1H7HPT9"/>
<evidence type="ECO:0000313" key="3">
    <source>
        <dbReference type="Proteomes" id="UP000198521"/>
    </source>
</evidence>
<sequence length="182" mass="20913">MNKIIVLLFLLTSVMSSDIKSDQIITRQGQVSFFSYTSVENIEAKNNQVLSIIDLSKNEIAISMLMNAFIFKKSLMHEHFNESYIESDLYPKATFQGEIIDFDPSAEGVQTKFVKGTLTIRNIAKEIEIKTDIDKIDGKYLITGDFEVVVKDFEIKIPPILRPNIAEVISIKFRFEYQPYEK</sequence>
<name>A0A1H7HPT9_AQUAM</name>
<dbReference type="OrthoDB" id="116832at2"/>
<dbReference type="InterPro" id="IPR036761">
    <property type="entry name" value="TTHA0802/YceI-like_sf"/>
</dbReference>
<dbReference type="Proteomes" id="UP000198521">
    <property type="component" value="Unassembled WGS sequence"/>
</dbReference>
<keyword evidence="3" id="KW-1185">Reference proteome</keyword>
<reference evidence="2 3" key="1">
    <citation type="submission" date="2016-10" db="EMBL/GenBank/DDBJ databases">
        <authorList>
            <person name="de Groot N.N."/>
        </authorList>
    </citation>
    <scope>NUCLEOTIDE SEQUENCE [LARGE SCALE GENOMIC DNA]</scope>
    <source>
        <strain evidence="2 3">DSM 25232</strain>
    </source>
</reference>
<dbReference type="EMBL" id="FOAB01000001">
    <property type="protein sequence ID" value="SEK50235.1"/>
    <property type="molecule type" value="Genomic_DNA"/>
</dbReference>
<dbReference type="STRING" id="1038014.SAMN04487910_0673"/>
<protein>
    <submittedName>
        <fullName evidence="2">YceI-like domain-containing protein</fullName>
    </submittedName>
</protein>
<feature type="domain" description="Lipid/polyisoprenoid-binding YceI-like" evidence="1">
    <location>
        <begin position="29"/>
        <end position="176"/>
    </location>
</feature>
<dbReference type="Pfam" id="PF04264">
    <property type="entry name" value="YceI"/>
    <property type="match status" value="1"/>
</dbReference>
<accession>A0A1H7HPT9</accession>
<dbReference type="InterPro" id="IPR007372">
    <property type="entry name" value="Lipid/polyisoprenoid-bd_YceI"/>
</dbReference>
<dbReference type="Gene3D" id="2.40.128.110">
    <property type="entry name" value="Lipid/polyisoprenoid-binding, YceI-like"/>
    <property type="match status" value="1"/>
</dbReference>